<accession>A0A183B5U2</accession>
<reference evidence="1 2" key="2">
    <citation type="submission" date="2018-11" db="EMBL/GenBank/DDBJ databases">
        <authorList>
            <consortium name="Pathogen Informatics"/>
        </authorList>
    </citation>
    <scope>NUCLEOTIDE SEQUENCE [LARGE SCALE GENOMIC DNA]</scope>
    <source>
        <strain evidence="1 2">Egypt</strain>
    </source>
</reference>
<dbReference type="OrthoDB" id="6281774at2759"/>
<evidence type="ECO:0000313" key="3">
    <source>
        <dbReference type="WBParaSite" id="ECPE_0001461701-mRNA-1"/>
    </source>
</evidence>
<name>A0A183B5U2_9TREM</name>
<dbReference type="AlphaFoldDB" id="A0A183B5U2"/>
<dbReference type="Proteomes" id="UP000272942">
    <property type="component" value="Unassembled WGS sequence"/>
</dbReference>
<dbReference type="GO" id="GO:0035312">
    <property type="term" value="F:5'-3' DNA exonuclease activity"/>
    <property type="evidence" value="ECO:0007669"/>
    <property type="project" value="TreeGrafter"/>
</dbReference>
<keyword evidence="2" id="KW-1185">Reference proteome</keyword>
<gene>
    <name evidence="1" type="ORF">ECPE_LOCUS14577</name>
</gene>
<protein>
    <submittedName>
        <fullName evidence="3">Lactamase_B domain-containing protein</fullName>
    </submittedName>
</protein>
<sequence length="114" mass="13120">MFLFHIPTTKRFILHTGDFRFSWDMLTPPSPLAQFLPSSSSQSTQLHSIYLDTTYCAPEYDFLSQQEVIDSAIQVTRDFLREQPSGLIVCGMYSIGKERFVYGESVFHLPYISP</sequence>
<dbReference type="WBParaSite" id="ECPE_0001461701-mRNA-1">
    <property type="protein sequence ID" value="ECPE_0001461701-mRNA-1"/>
    <property type="gene ID" value="ECPE_0001461701"/>
</dbReference>
<reference evidence="3" key="1">
    <citation type="submission" date="2016-06" db="UniProtKB">
        <authorList>
            <consortium name="WormBaseParasite"/>
        </authorList>
    </citation>
    <scope>IDENTIFICATION</scope>
</reference>
<dbReference type="GO" id="GO:0003684">
    <property type="term" value="F:damaged DNA binding"/>
    <property type="evidence" value="ECO:0007669"/>
    <property type="project" value="TreeGrafter"/>
</dbReference>
<dbReference type="InterPro" id="IPR036866">
    <property type="entry name" value="RibonucZ/Hydroxyglut_hydro"/>
</dbReference>
<organism evidence="3">
    <name type="scientific">Echinostoma caproni</name>
    <dbReference type="NCBI Taxonomy" id="27848"/>
    <lineage>
        <taxon>Eukaryota</taxon>
        <taxon>Metazoa</taxon>
        <taxon>Spiralia</taxon>
        <taxon>Lophotrochozoa</taxon>
        <taxon>Platyhelminthes</taxon>
        <taxon>Trematoda</taxon>
        <taxon>Digenea</taxon>
        <taxon>Plagiorchiida</taxon>
        <taxon>Echinostomata</taxon>
        <taxon>Echinostomatoidea</taxon>
        <taxon>Echinostomatidae</taxon>
        <taxon>Echinostoma</taxon>
    </lineage>
</organism>
<dbReference type="GO" id="GO:0006303">
    <property type="term" value="P:double-strand break repair via nonhomologous end joining"/>
    <property type="evidence" value="ECO:0007669"/>
    <property type="project" value="TreeGrafter"/>
</dbReference>
<dbReference type="Gene3D" id="3.60.15.10">
    <property type="entry name" value="Ribonuclease Z/Hydroxyacylglutathione hydrolase-like"/>
    <property type="match status" value="1"/>
</dbReference>
<evidence type="ECO:0000313" key="1">
    <source>
        <dbReference type="EMBL" id="VDP91849.1"/>
    </source>
</evidence>
<dbReference type="EMBL" id="UZAN01057932">
    <property type="protein sequence ID" value="VDP91849.1"/>
    <property type="molecule type" value="Genomic_DNA"/>
</dbReference>
<proteinExistence type="predicted"/>
<dbReference type="SUPFAM" id="SSF56281">
    <property type="entry name" value="Metallo-hydrolase/oxidoreductase"/>
    <property type="match status" value="1"/>
</dbReference>
<dbReference type="PANTHER" id="PTHR23240:SF6">
    <property type="entry name" value="DNA CROSS-LINK REPAIR 1A PROTEIN"/>
    <property type="match status" value="1"/>
</dbReference>
<dbReference type="PANTHER" id="PTHR23240">
    <property type="entry name" value="DNA CROSS-LINK REPAIR PROTEIN PSO2/SNM1-RELATED"/>
    <property type="match status" value="1"/>
</dbReference>
<dbReference type="GO" id="GO:0036297">
    <property type="term" value="P:interstrand cross-link repair"/>
    <property type="evidence" value="ECO:0007669"/>
    <property type="project" value="TreeGrafter"/>
</dbReference>
<evidence type="ECO:0000313" key="2">
    <source>
        <dbReference type="Proteomes" id="UP000272942"/>
    </source>
</evidence>